<gene>
    <name evidence="9" type="ORF">NM125_00030</name>
</gene>
<protein>
    <recommendedName>
        <fullName evidence="5">protein adenylyltransferase</fullName>
        <ecNumber evidence="5">2.7.7.108</ecNumber>
    </recommendedName>
</protein>
<dbReference type="Proteomes" id="UP001139125">
    <property type="component" value="Unassembled WGS sequence"/>
</dbReference>
<dbReference type="Pfam" id="PF02661">
    <property type="entry name" value="Fic"/>
    <property type="match status" value="1"/>
</dbReference>
<name>A0A9X2L086_9BACT</name>
<evidence type="ECO:0000256" key="4">
    <source>
        <dbReference type="ARBA" id="ARBA00022840"/>
    </source>
</evidence>
<keyword evidence="10" id="KW-1185">Reference proteome</keyword>
<dbReference type="Gene3D" id="1.10.3290.10">
    <property type="entry name" value="Fido-like domain"/>
    <property type="match status" value="1"/>
</dbReference>
<dbReference type="PROSITE" id="PS51459">
    <property type="entry name" value="FIDO"/>
    <property type="match status" value="1"/>
</dbReference>
<keyword evidence="3" id="KW-0547">Nucleotide-binding</keyword>
<evidence type="ECO:0000256" key="1">
    <source>
        <dbReference type="ARBA" id="ARBA00022679"/>
    </source>
</evidence>
<dbReference type="PANTHER" id="PTHR39560">
    <property type="entry name" value="PROTEIN ADENYLYLTRANSFERASE FIC-RELATED"/>
    <property type="match status" value="1"/>
</dbReference>
<evidence type="ECO:0000259" key="8">
    <source>
        <dbReference type="PROSITE" id="PS51459"/>
    </source>
</evidence>
<evidence type="ECO:0000313" key="10">
    <source>
        <dbReference type="Proteomes" id="UP001139125"/>
    </source>
</evidence>
<dbReference type="InterPro" id="IPR036597">
    <property type="entry name" value="Fido-like_dom_sf"/>
</dbReference>
<dbReference type="PANTHER" id="PTHR39560:SF1">
    <property type="entry name" value="PROTEIN ADENYLYLTRANSFERASE FIC-RELATED"/>
    <property type="match status" value="1"/>
</dbReference>
<dbReference type="GO" id="GO:0051302">
    <property type="term" value="P:regulation of cell division"/>
    <property type="evidence" value="ECO:0007669"/>
    <property type="project" value="TreeGrafter"/>
</dbReference>
<keyword evidence="4" id="KW-0067">ATP-binding</keyword>
<dbReference type="GO" id="GO:0070733">
    <property type="term" value="F:AMPylase activity"/>
    <property type="evidence" value="ECO:0007669"/>
    <property type="project" value="UniProtKB-EC"/>
</dbReference>
<reference evidence="9" key="1">
    <citation type="submission" date="2022-06" db="EMBL/GenBank/DDBJ databases">
        <title>Gracilimonas sp. CAU 1638 isolated from sea sediment.</title>
        <authorList>
            <person name="Kim W."/>
        </authorList>
    </citation>
    <scope>NUCLEOTIDE SEQUENCE</scope>
    <source>
        <strain evidence="9">CAU 1638</strain>
    </source>
</reference>
<dbReference type="InterPro" id="IPR003812">
    <property type="entry name" value="Fido"/>
</dbReference>
<dbReference type="GO" id="GO:0005524">
    <property type="term" value="F:ATP binding"/>
    <property type="evidence" value="ECO:0007669"/>
    <property type="project" value="UniProtKB-KW"/>
</dbReference>
<dbReference type="EMBL" id="JANDBC010000001">
    <property type="protein sequence ID" value="MCP9289958.1"/>
    <property type="molecule type" value="Genomic_DNA"/>
</dbReference>
<comment type="catalytic activity">
    <reaction evidence="6">
        <text>L-threonyl-[protein] + ATP = 3-O-(5'-adenylyl)-L-threonyl-[protein] + diphosphate</text>
        <dbReference type="Rhea" id="RHEA:54292"/>
        <dbReference type="Rhea" id="RHEA-COMP:11060"/>
        <dbReference type="Rhea" id="RHEA-COMP:13847"/>
        <dbReference type="ChEBI" id="CHEBI:30013"/>
        <dbReference type="ChEBI" id="CHEBI:30616"/>
        <dbReference type="ChEBI" id="CHEBI:33019"/>
        <dbReference type="ChEBI" id="CHEBI:138113"/>
        <dbReference type="EC" id="2.7.7.108"/>
    </reaction>
</comment>
<evidence type="ECO:0000313" key="9">
    <source>
        <dbReference type="EMBL" id="MCP9289958.1"/>
    </source>
</evidence>
<keyword evidence="1" id="KW-0808">Transferase</keyword>
<comment type="caution">
    <text evidence="9">The sequence shown here is derived from an EMBL/GenBank/DDBJ whole genome shotgun (WGS) entry which is preliminary data.</text>
</comment>
<evidence type="ECO:0000256" key="3">
    <source>
        <dbReference type="ARBA" id="ARBA00022741"/>
    </source>
</evidence>
<evidence type="ECO:0000256" key="5">
    <source>
        <dbReference type="ARBA" id="ARBA00034531"/>
    </source>
</evidence>
<dbReference type="SUPFAM" id="SSF140931">
    <property type="entry name" value="Fic-like"/>
    <property type="match status" value="1"/>
</dbReference>
<keyword evidence="2" id="KW-0548">Nucleotidyltransferase</keyword>
<proteinExistence type="predicted"/>
<comment type="catalytic activity">
    <reaction evidence="7">
        <text>L-tyrosyl-[protein] + ATP = O-(5'-adenylyl)-L-tyrosyl-[protein] + diphosphate</text>
        <dbReference type="Rhea" id="RHEA:54288"/>
        <dbReference type="Rhea" id="RHEA-COMP:10136"/>
        <dbReference type="Rhea" id="RHEA-COMP:13846"/>
        <dbReference type="ChEBI" id="CHEBI:30616"/>
        <dbReference type="ChEBI" id="CHEBI:33019"/>
        <dbReference type="ChEBI" id="CHEBI:46858"/>
        <dbReference type="ChEBI" id="CHEBI:83624"/>
        <dbReference type="EC" id="2.7.7.108"/>
    </reaction>
</comment>
<accession>A0A9X2L086</accession>
<evidence type="ECO:0000256" key="6">
    <source>
        <dbReference type="ARBA" id="ARBA00047939"/>
    </source>
</evidence>
<organism evidence="9 10">
    <name type="scientific">Gracilimonas sediminicola</name>
    <dbReference type="NCBI Taxonomy" id="2952158"/>
    <lineage>
        <taxon>Bacteria</taxon>
        <taxon>Pseudomonadati</taxon>
        <taxon>Balneolota</taxon>
        <taxon>Balneolia</taxon>
        <taxon>Balneolales</taxon>
        <taxon>Balneolaceae</taxon>
        <taxon>Gracilimonas</taxon>
    </lineage>
</organism>
<dbReference type="EC" id="2.7.7.108" evidence="5"/>
<sequence>MKYQTPKSEDEILPNKLGLTDPDKIAEEEYRGFLRAEIKFESELDKVDSFEWNLISEIHKTALHHLYEFAGELRQVNMSKGGFTFPTAKFLPDIIQEFETEFLGDLPKHVEGYEELIQYVAPIHAELLFIHPFREGNGRTARLFVDLIAAKFDFEKFSFGKITEKKMSEYIKAVQSAAEKNYQPMIELFRMLEK</sequence>
<dbReference type="AlphaFoldDB" id="A0A9X2L086"/>
<evidence type="ECO:0000256" key="7">
    <source>
        <dbReference type="ARBA" id="ARBA00048696"/>
    </source>
</evidence>
<dbReference type="RefSeq" id="WP_255131572.1">
    <property type="nucleotide sequence ID" value="NZ_CP175953.1"/>
</dbReference>
<feature type="domain" description="Fido" evidence="8">
    <location>
        <begin position="50"/>
        <end position="191"/>
    </location>
</feature>
<evidence type="ECO:0000256" key="2">
    <source>
        <dbReference type="ARBA" id="ARBA00022695"/>
    </source>
</evidence>